<dbReference type="InParanoid" id="A0A1V8SN05"/>
<proteinExistence type="predicted"/>
<feature type="compositionally biased region" description="Low complexity" evidence="1">
    <location>
        <begin position="586"/>
        <end position="600"/>
    </location>
</feature>
<dbReference type="Proteomes" id="UP000192596">
    <property type="component" value="Unassembled WGS sequence"/>
</dbReference>
<keyword evidence="3" id="KW-1185">Reference proteome</keyword>
<feature type="compositionally biased region" description="Polar residues" evidence="1">
    <location>
        <begin position="614"/>
        <end position="623"/>
    </location>
</feature>
<comment type="caution">
    <text evidence="2">The sequence shown here is derived from an EMBL/GenBank/DDBJ whole genome shotgun (WGS) entry which is preliminary data.</text>
</comment>
<organism evidence="2 3">
    <name type="scientific">Cryoendolithus antarcticus</name>
    <dbReference type="NCBI Taxonomy" id="1507870"/>
    <lineage>
        <taxon>Eukaryota</taxon>
        <taxon>Fungi</taxon>
        <taxon>Dikarya</taxon>
        <taxon>Ascomycota</taxon>
        <taxon>Pezizomycotina</taxon>
        <taxon>Dothideomycetes</taxon>
        <taxon>Dothideomycetidae</taxon>
        <taxon>Cladosporiales</taxon>
        <taxon>Cladosporiaceae</taxon>
        <taxon>Cryoendolithus</taxon>
    </lineage>
</organism>
<evidence type="ECO:0000256" key="1">
    <source>
        <dbReference type="SAM" id="MobiDB-lite"/>
    </source>
</evidence>
<reference evidence="3" key="1">
    <citation type="submission" date="2017-03" db="EMBL/GenBank/DDBJ databases">
        <title>Genomes of endolithic fungi from Antarctica.</title>
        <authorList>
            <person name="Coleine C."/>
            <person name="Masonjones S."/>
            <person name="Stajich J.E."/>
        </authorList>
    </citation>
    <scope>NUCLEOTIDE SEQUENCE [LARGE SCALE GENOMIC DNA]</scope>
    <source>
        <strain evidence="3">CCFEE 5527</strain>
    </source>
</reference>
<gene>
    <name evidence="2" type="ORF">B0A48_13688</name>
</gene>
<evidence type="ECO:0000313" key="2">
    <source>
        <dbReference type="EMBL" id="OQO00341.1"/>
    </source>
</evidence>
<dbReference type="OrthoDB" id="3944128at2759"/>
<feature type="region of interest" description="Disordered" evidence="1">
    <location>
        <begin position="642"/>
        <end position="667"/>
    </location>
</feature>
<dbReference type="STRING" id="1507870.A0A1V8SN05"/>
<accession>A0A1V8SN05</accession>
<dbReference type="AlphaFoldDB" id="A0A1V8SN05"/>
<evidence type="ECO:0000313" key="3">
    <source>
        <dbReference type="Proteomes" id="UP000192596"/>
    </source>
</evidence>
<name>A0A1V8SN05_9PEZI</name>
<feature type="region of interest" description="Disordered" evidence="1">
    <location>
        <begin position="586"/>
        <end position="624"/>
    </location>
</feature>
<dbReference type="EMBL" id="NAJO01000035">
    <property type="protein sequence ID" value="OQO00341.1"/>
    <property type="molecule type" value="Genomic_DNA"/>
</dbReference>
<sequence length="691" mass="69987">MSVSRCCNRAPRSLLAGFIHITVTAGLGNLSSTAATGPITAISLPPPITVTELEYASDCNSGSLAWSAANSSWYDAQQPTNCVALYGQTSAVSYLTNISAPLTTLCDGHPRTPQNYTWPVATSYLSIVTGSSCDATPSITQTYTDLPPRCVIASDICTEMWSKFVTNGGYKFAGTANPPPLCSTSSGFAPGCEKCKVSAYGVQSYYWPPSTFGGSLCGAHGSTVTASPTGSGPDTSVVDGFTMTSPSAYLAFQNLAASAANNSCGPDTTSYTVAVAPSDLSSLSFITCDGIRNAKVTDCTSYSAGTTRVNFADLNWPVPFSAYNGMIQCVEPGTQSLCETMSLPFKPYLALPSFLTGVFPEWKGCEVVPTGVWDPPIALQTAKVVKGPELTSQAPQTTVTSTAVLSANAQAPFASSTATATAVAEVTSIKPDFSHLPTPPGGGSSAIPTTRTELSPIVQSPSLPGTSSVGIGAVIISLLGGGPAYSGAHNSEVRDPRPTTIATPSGSGLLWTSVLVSPSPYDSSIVQGDPPSTTTIPSQLPTPSTLLPSATIVAVPTVTVVVSVSSHVTWTIDTLFPVQASTDPTSSAASLLAPSSGIASDPMSSPASTGHDGSATTKPQASTALSSLPSVVGGSVAGTLGVSPTASSPSSGSGQSAGSAVPASSAPGRSTRRLLECIATAIAVVVCCCLL</sequence>
<protein>
    <submittedName>
        <fullName evidence="2">Uncharacterized protein</fullName>
    </submittedName>
</protein>